<proteinExistence type="predicted"/>
<organism evidence="1 2">
    <name type="scientific">Cichorium intybus</name>
    <name type="common">Chicory</name>
    <dbReference type="NCBI Taxonomy" id="13427"/>
    <lineage>
        <taxon>Eukaryota</taxon>
        <taxon>Viridiplantae</taxon>
        <taxon>Streptophyta</taxon>
        <taxon>Embryophyta</taxon>
        <taxon>Tracheophyta</taxon>
        <taxon>Spermatophyta</taxon>
        <taxon>Magnoliopsida</taxon>
        <taxon>eudicotyledons</taxon>
        <taxon>Gunneridae</taxon>
        <taxon>Pentapetalae</taxon>
        <taxon>asterids</taxon>
        <taxon>campanulids</taxon>
        <taxon>Asterales</taxon>
        <taxon>Asteraceae</taxon>
        <taxon>Cichorioideae</taxon>
        <taxon>Cichorieae</taxon>
        <taxon>Cichoriinae</taxon>
        <taxon>Cichorium</taxon>
    </lineage>
</organism>
<comment type="caution">
    <text evidence="1">The sequence shown here is derived from an EMBL/GenBank/DDBJ whole genome shotgun (WGS) entry which is preliminary data.</text>
</comment>
<reference evidence="1 2" key="2">
    <citation type="journal article" date="2022" name="Mol. Ecol. Resour.">
        <title>The genomes of chicory, endive, great burdock and yacon provide insights into Asteraceae paleo-polyploidization history and plant inulin production.</title>
        <authorList>
            <person name="Fan W."/>
            <person name="Wang S."/>
            <person name="Wang H."/>
            <person name="Wang A."/>
            <person name="Jiang F."/>
            <person name="Liu H."/>
            <person name="Zhao H."/>
            <person name="Xu D."/>
            <person name="Zhang Y."/>
        </authorList>
    </citation>
    <scope>NUCLEOTIDE SEQUENCE [LARGE SCALE GENOMIC DNA]</scope>
    <source>
        <strain evidence="2">cv. Punajuju</strain>
        <tissue evidence="1">Leaves</tissue>
    </source>
</reference>
<protein>
    <submittedName>
        <fullName evidence="1">Uncharacterized protein</fullName>
    </submittedName>
</protein>
<gene>
    <name evidence="1" type="ORF">L2E82_30015</name>
</gene>
<accession>A0ACB9CZC9</accession>
<evidence type="ECO:0000313" key="2">
    <source>
        <dbReference type="Proteomes" id="UP001055811"/>
    </source>
</evidence>
<keyword evidence="2" id="KW-1185">Reference proteome</keyword>
<reference evidence="2" key="1">
    <citation type="journal article" date="2022" name="Mol. Ecol. Resour.">
        <title>The genomes of chicory, endive, great burdock and yacon provide insights into Asteraceae palaeo-polyploidization history and plant inulin production.</title>
        <authorList>
            <person name="Fan W."/>
            <person name="Wang S."/>
            <person name="Wang H."/>
            <person name="Wang A."/>
            <person name="Jiang F."/>
            <person name="Liu H."/>
            <person name="Zhao H."/>
            <person name="Xu D."/>
            <person name="Zhang Y."/>
        </authorList>
    </citation>
    <scope>NUCLEOTIDE SEQUENCE [LARGE SCALE GENOMIC DNA]</scope>
    <source>
        <strain evidence="2">cv. Punajuju</strain>
    </source>
</reference>
<name>A0ACB9CZC9_CICIN</name>
<dbReference type="Proteomes" id="UP001055811">
    <property type="component" value="Linkage Group LG05"/>
</dbReference>
<sequence length="116" mass="13665">MMLNHRWKQQQSIDFNGGIDKQYASDTGGIDKQYHLIFAIGIIGLRYGIDSMNESLISDHEIYAIEKKNDLTRFTLWLFLIQFPYVLHEISRDDRLIDLILVENEMAIRWLCDSDI</sequence>
<evidence type="ECO:0000313" key="1">
    <source>
        <dbReference type="EMBL" id="KAI3739606.1"/>
    </source>
</evidence>
<dbReference type="EMBL" id="CM042013">
    <property type="protein sequence ID" value="KAI3739606.1"/>
    <property type="molecule type" value="Genomic_DNA"/>
</dbReference>